<dbReference type="RefSeq" id="XP_029227236.1">
    <property type="nucleotide sequence ID" value="XM_029372669.1"/>
</dbReference>
<dbReference type="GeneID" id="40319389"/>
<dbReference type="EMBL" id="MKKU01000353">
    <property type="protein sequence ID" value="RNF14697.1"/>
    <property type="molecule type" value="Genomic_DNA"/>
</dbReference>
<accession>A0A3R7KWB4</accession>
<organism evidence="2 3">
    <name type="scientific">Trypanosoma conorhini</name>
    <dbReference type="NCBI Taxonomy" id="83891"/>
    <lineage>
        <taxon>Eukaryota</taxon>
        <taxon>Discoba</taxon>
        <taxon>Euglenozoa</taxon>
        <taxon>Kinetoplastea</taxon>
        <taxon>Metakinetoplastina</taxon>
        <taxon>Trypanosomatida</taxon>
        <taxon>Trypanosomatidae</taxon>
        <taxon>Trypanosoma</taxon>
    </lineage>
</organism>
<reference evidence="2 3" key="1">
    <citation type="journal article" date="2018" name="BMC Genomics">
        <title>Genomic comparison of Trypanosoma conorhini and Trypanosoma rangeli to Trypanosoma cruzi strains of high and low virulence.</title>
        <authorList>
            <person name="Bradwell K.R."/>
            <person name="Koparde V.N."/>
            <person name="Matveyev A.V."/>
            <person name="Serrano M.G."/>
            <person name="Alves J.M."/>
            <person name="Parikh H."/>
            <person name="Huang B."/>
            <person name="Lee V."/>
            <person name="Espinosa-Alvarez O."/>
            <person name="Ortiz P.A."/>
            <person name="Costa-Martins A.G."/>
            <person name="Teixeira M.M."/>
            <person name="Buck G.A."/>
        </authorList>
    </citation>
    <scope>NUCLEOTIDE SEQUENCE [LARGE SCALE GENOMIC DNA]</scope>
    <source>
        <strain evidence="2 3">025E</strain>
    </source>
</reference>
<keyword evidence="3" id="KW-1185">Reference proteome</keyword>
<evidence type="ECO:0000256" key="1">
    <source>
        <dbReference type="SAM" id="MobiDB-lite"/>
    </source>
</evidence>
<dbReference type="Proteomes" id="UP000284403">
    <property type="component" value="Unassembled WGS sequence"/>
</dbReference>
<feature type="region of interest" description="Disordered" evidence="1">
    <location>
        <begin position="147"/>
        <end position="180"/>
    </location>
</feature>
<feature type="region of interest" description="Disordered" evidence="1">
    <location>
        <begin position="1"/>
        <end position="70"/>
    </location>
</feature>
<evidence type="ECO:0000313" key="2">
    <source>
        <dbReference type="EMBL" id="RNF14697.1"/>
    </source>
</evidence>
<dbReference type="AlphaFoldDB" id="A0A3R7KWB4"/>
<feature type="compositionally biased region" description="Basic residues" evidence="1">
    <location>
        <begin position="29"/>
        <end position="44"/>
    </location>
</feature>
<gene>
    <name evidence="2" type="ORF">Tco025E_05778</name>
</gene>
<feature type="non-terminal residue" evidence="2">
    <location>
        <position position="1"/>
    </location>
</feature>
<evidence type="ECO:0000313" key="3">
    <source>
        <dbReference type="Proteomes" id="UP000284403"/>
    </source>
</evidence>
<name>A0A3R7KWB4_9TRYP</name>
<sequence>ARRFCAREEPQGQGRRVRHRDQQASPKPPQRRHGQRKHRRKPKATRAQPKLCKHMGRPQLPQGVRRPTTVRRKRLRHLLLRVAVLLPAPTPKSPLRRLPRPPKLLRVRRRKKEGANNVNLPLAVRGTKHRQQRPPPAQTTQQLRQLAVQEPQHRQPPQPERMQRRRRPATVTAAAPRHRTPSPPLRCFFCLCVRLPLR</sequence>
<proteinExistence type="predicted"/>
<comment type="caution">
    <text evidence="2">The sequence shown here is derived from an EMBL/GenBank/DDBJ whole genome shotgun (WGS) entry which is preliminary data.</text>
</comment>
<feature type="compositionally biased region" description="Basic and acidic residues" evidence="1">
    <location>
        <begin position="1"/>
        <end position="10"/>
    </location>
</feature>
<protein>
    <submittedName>
        <fullName evidence="2">Uncharacterized protein</fullName>
    </submittedName>
</protein>